<dbReference type="Gene3D" id="3.30.565.60">
    <property type="match status" value="1"/>
</dbReference>
<dbReference type="PANTHER" id="PTHR30595">
    <property type="entry name" value="GLPR-RELATED TRANSCRIPTIONAL REPRESSOR"/>
    <property type="match status" value="1"/>
</dbReference>
<evidence type="ECO:0000313" key="3">
    <source>
        <dbReference type="Proteomes" id="UP000094067"/>
    </source>
</evidence>
<evidence type="ECO:0000313" key="2">
    <source>
        <dbReference type="EMBL" id="ODM03269.1"/>
    </source>
</evidence>
<dbReference type="AlphaFoldDB" id="A0A1E3A3R9"/>
<dbReference type="InterPro" id="IPR007421">
    <property type="entry name" value="Schlafen_AlbA_2_dom"/>
</dbReference>
<dbReference type="Gene3D" id="3.30.950.30">
    <property type="entry name" value="Schlafen, AAA domain"/>
    <property type="match status" value="1"/>
</dbReference>
<protein>
    <submittedName>
        <fullName evidence="2">Divergent AAA domain protein</fullName>
    </submittedName>
</protein>
<sequence length="489" mass="55187">MKITDFIGEATEYDKKEMLEERRPRSWLKSVSAFANGIGGALIFGVSDDETFVGLMDARAASEKISEAIKIKMDPIPQVIMENYTEAGKDFIILKVLPGQETPYYYVADGNRIAYVRVGNESIPADATALKRLVLRGTNMTYDSVVSSYMLQDFSFTKLRSVYRMRTGAELTDSDFISFELADESGKLTNAGALLADESPMRHSRLFCTCWYGLDKASGIMDALDDKEYSGSLVSLLQNGTEFVKNNTKKRWKKTGTGRVEMPEYPEQAVHEALVNALIHRDYMEIGSEVHIDIFDDRMEIYSPGGMFDGSIVQNLDTDYVASKRRNPVIADIFSRMHFMERRGSGFKKIKADYRRAVNYRKEVEPLFRSTPTSFFVTLYNLNYNIPIEKTGLAEEKQAFNVEKTGLQEEKQAFETRIAGLDVTAPTKGNIMKIYQKFGDNIVFSRADVMKVTGLTATPATELMRKLRNNGLIESAAGRGKYRFSETQD</sequence>
<evidence type="ECO:0000259" key="1">
    <source>
        <dbReference type="Pfam" id="PF04326"/>
    </source>
</evidence>
<comment type="caution">
    <text evidence="2">The sequence shown here is derived from an EMBL/GenBank/DDBJ whole genome shotgun (WGS) entry which is preliminary data.</text>
</comment>
<dbReference type="PANTHER" id="PTHR30595:SF6">
    <property type="entry name" value="SCHLAFEN ALBA-2 DOMAIN-CONTAINING PROTEIN"/>
    <property type="match status" value="1"/>
</dbReference>
<organism evidence="2 3">
    <name type="scientific">Eisenbergiella tayi</name>
    <dbReference type="NCBI Taxonomy" id="1432052"/>
    <lineage>
        <taxon>Bacteria</taxon>
        <taxon>Bacillati</taxon>
        <taxon>Bacillota</taxon>
        <taxon>Clostridia</taxon>
        <taxon>Lachnospirales</taxon>
        <taxon>Lachnospiraceae</taxon>
        <taxon>Eisenbergiella</taxon>
    </lineage>
</organism>
<dbReference type="Proteomes" id="UP000094067">
    <property type="component" value="Unassembled WGS sequence"/>
</dbReference>
<accession>A0A1E3A3R9</accession>
<dbReference type="InterPro" id="IPR038461">
    <property type="entry name" value="Schlafen_AlbA_2_dom_sf"/>
</dbReference>
<reference evidence="2 3" key="1">
    <citation type="submission" date="2016-07" db="EMBL/GenBank/DDBJ databases">
        <title>Characterization of isolates of Eisenbergiella tayi derived from blood cultures, using whole genome sequencing.</title>
        <authorList>
            <person name="Burdz T."/>
            <person name="Wiebe D."/>
            <person name="Huynh C."/>
            <person name="Bernard K."/>
        </authorList>
    </citation>
    <scope>NUCLEOTIDE SEQUENCE [LARGE SCALE GENOMIC DNA]</scope>
    <source>
        <strain evidence="2 3">NML 110608</strain>
    </source>
</reference>
<dbReference type="EMBL" id="MCGH01000003">
    <property type="protein sequence ID" value="ODM03269.1"/>
    <property type="molecule type" value="Genomic_DNA"/>
</dbReference>
<dbReference type="Pfam" id="PF13749">
    <property type="entry name" value="HATPase_c_4"/>
    <property type="match status" value="1"/>
</dbReference>
<name>A0A1E3A3R9_9FIRM</name>
<proteinExistence type="predicted"/>
<dbReference type="RefSeq" id="WP_069153793.1">
    <property type="nucleotide sequence ID" value="NZ_JAETTA010000004.1"/>
</dbReference>
<gene>
    <name evidence="2" type="ORF">BEI61_04064</name>
</gene>
<dbReference type="PATRIC" id="fig|1432052.4.peg.4496"/>
<feature type="domain" description="Schlafen AlbA-2" evidence="1">
    <location>
        <begin position="9"/>
        <end position="125"/>
    </location>
</feature>
<dbReference type="InterPro" id="IPR038475">
    <property type="entry name" value="RecG_C_sf"/>
</dbReference>
<dbReference type="Pfam" id="PF04326">
    <property type="entry name" value="SLFN_AlbA_2"/>
    <property type="match status" value="1"/>
</dbReference>